<comment type="caution">
    <text evidence="1">The sequence shown here is derived from an EMBL/GenBank/DDBJ whole genome shotgun (WGS) entry which is preliminary data.</text>
</comment>
<dbReference type="EMBL" id="JANKHO010000344">
    <property type="protein sequence ID" value="KAJ3511167.1"/>
    <property type="molecule type" value="Genomic_DNA"/>
</dbReference>
<protein>
    <submittedName>
        <fullName evidence="1">Uncharacterized protein</fullName>
    </submittedName>
</protein>
<dbReference type="Proteomes" id="UP001148786">
    <property type="component" value="Unassembled WGS sequence"/>
</dbReference>
<keyword evidence="2" id="KW-1185">Reference proteome</keyword>
<proteinExistence type="predicted"/>
<evidence type="ECO:0000313" key="1">
    <source>
        <dbReference type="EMBL" id="KAJ3511167.1"/>
    </source>
</evidence>
<gene>
    <name evidence="1" type="ORF">NLJ89_g4255</name>
</gene>
<dbReference type="AlphaFoldDB" id="A0A9W8K8Y4"/>
<sequence length="99" mass="10813">MNILESPLPDSLLDSITGNVPREIKELPVKWLAVFRNEGTGFAGNISGRVKVTDVSVVPGVDDPLRMEAKVTTEVEVTEDMCDSQGVLHEGCIIYLIDE</sequence>
<evidence type="ECO:0000313" key="2">
    <source>
        <dbReference type="Proteomes" id="UP001148786"/>
    </source>
</evidence>
<dbReference type="OrthoDB" id="2831072at2759"/>
<organism evidence="1 2">
    <name type="scientific">Agrocybe chaxingu</name>
    <dbReference type="NCBI Taxonomy" id="84603"/>
    <lineage>
        <taxon>Eukaryota</taxon>
        <taxon>Fungi</taxon>
        <taxon>Dikarya</taxon>
        <taxon>Basidiomycota</taxon>
        <taxon>Agaricomycotina</taxon>
        <taxon>Agaricomycetes</taxon>
        <taxon>Agaricomycetidae</taxon>
        <taxon>Agaricales</taxon>
        <taxon>Agaricineae</taxon>
        <taxon>Strophariaceae</taxon>
        <taxon>Agrocybe</taxon>
    </lineage>
</organism>
<dbReference type="Gene3D" id="3.10.129.10">
    <property type="entry name" value="Hotdog Thioesterase"/>
    <property type="match status" value="1"/>
</dbReference>
<accession>A0A9W8K8Y4</accession>
<name>A0A9W8K8Y4_9AGAR</name>
<reference evidence="1" key="1">
    <citation type="submission" date="2022-07" db="EMBL/GenBank/DDBJ databases">
        <title>Genome Sequence of Agrocybe chaxingu.</title>
        <authorList>
            <person name="Buettner E."/>
        </authorList>
    </citation>
    <scope>NUCLEOTIDE SEQUENCE</scope>
    <source>
        <strain evidence="1">MP-N11</strain>
    </source>
</reference>